<dbReference type="PANTHER" id="PTHR32285">
    <property type="entry name" value="PROTEIN TRICHOME BIREFRINGENCE-LIKE 9-RELATED"/>
    <property type="match status" value="1"/>
</dbReference>
<evidence type="ECO:0000256" key="1">
    <source>
        <dbReference type="ARBA" id="ARBA00004167"/>
    </source>
</evidence>
<reference evidence="10" key="1">
    <citation type="submission" date="2019-09" db="EMBL/GenBank/DDBJ databases">
        <title>Draft genome information of white flower Hibiscus syriacus.</title>
        <authorList>
            <person name="Kim Y.-M."/>
        </authorList>
    </citation>
    <scope>NUCLEOTIDE SEQUENCE [LARGE SCALE GENOMIC DNA]</scope>
    <source>
        <strain evidence="10">YM2019G1</strain>
    </source>
</reference>
<dbReference type="GO" id="GO:0016413">
    <property type="term" value="F:O-acetyltransferase activity"/>
    <property type="evidence" value="ECO:0007669"/>
    <property type="project" value="InterPro"/>
</dbReference>
<comment type="subcellular location">
    <subcellularLocation>
        <location evidence="1">Membrane</location>
        <topology evidence="1">Single-pass membrane protein</topology>
    </subcellularLocation>
</comment>
<dbReference type="InterPro" id="IPR029962">
    <property type="entry name" value="TBL"/>
</dbReference>
<keyword evidence="10" id="KW-0251">Elongation factor</keyword>
<feature type="compositionally biased region" description="Basic and acidic residues" evidence="7">
    <location>
        <begin position="1"/>
        <end position="14"/>
    </location>
</feature>
<evidence type="ECO:0000256" key="2">
    <source>
        <dbReference type="ARBA" id="ARBA00007727"/>
    </source>
</evidence>
<keyword evidence="11" id="KW-1185">Reference proteome</keyword>
<proteinExistence type="inferred from homology"/>
<feature type="domain" description="Trichome birefringence-like C-terminal" evidence="8">
    <location>
        <begin position="120"/>
        <end position="173"/>
    </location>
</feature>
<dbReference type="GO" id="GO:0003746">
    <property type="term" value="F:translation elongation factor activity"/>
    <property type="evidence" value="ECO:0007669"/>
    <property type="project" value="UniProtKB-KW"/>
</dbReference>
<name>A0A6A2XLD2_HIBSY</name>
<keyword evidence="6" id="KW-0472">Membrane</keyword>
<evidence type="ECO:0000256" key="4">
    <source>
        <dbReference type="ARBA" id="ARBA00022968"/>
    </source>
</evidence>
<dbReference type="Pfam" id="PF13839">
    <property type="entry name" value="PC-Esterase"/>
    <property type="match status" value="1"/>
</dbReference>
<dbReference type="Pfam" id="PF14416">
    <property type="entry name" value="PMR5N"/>
    <property type="match status" value="1"/>
</dbReference>
<dbReference type="GO" id="GO:0005840">
    <property type="term" value="C:ribosome"/>
    <property type="evidence" value="ECO:0007669"/>
    <property type="project" value="UniProtKB-KW"/>
</dbReference>
<gene>
    <name evidence="10" type="ORF">F3Y22_tig00112114pilonHSYRG00017</name>
</gene>
<keyword evidence="4" id="KW-0735">Signal-anchor</keyword>
<evidence type="ECO:0000256" key="7">
    <source>
        <dbReference type="SAM" id="MobiDB-lite"/>
    </source>
</evidence>
<evidence type="ECO:0000313" key="10">
    <source>
        <dbReference type="EMBL" id="KAE8670610.1"/>
    </source>
</evidence>
<dbReference type="EMBL" id="VEPZ02001504">
    <property type="protein sequence ID" value="KAE8670610.1"/>
    <property type="molecule type" value="Genomic_DNA"/>
</dbReference>
<dbReference type="GO" id="GO:0005794">
    <property type="term" value="C:Golgi apparatus"/>
    <property type="evidence" value="ECO:0007669"/>
    <property type="project" value="TreeGrafter"/>
</dbReference>
<dbReference type="GO" id="GO:0016020">
    <property type="term" value="C:membrane"/>
    <property type="evidence" value="ECO:0007669"/>
    <property type="project" value="UniProtKB-SubCell"/>
</dbReference>
<comment type="caution">
    <text evidence="10">The sequence shown here is derived from an EMBL/GenBank/DDBJ whole genome shotgun (WGS) entry which is preliminary data.</text>
</comment>
<accession>A0A6A2XLD2</accession>
<protein>
    <submittedName>
        <fullName evidence="10">Translation elongation factor EF1B/ribosomal protein S6 family protein isoform 1</fullName>
    </submittedName>
</protein>
<dbReference type="PANTHER" id="PTHR32285:SF242">
    <property type="entry name" value="PMR5_CAS1P GDSL_SGNH-LIKE ACYL-ESTERASE FAMILY PROTEIN"/>
    <property type="match status" value="1"/>
</dbReference>
<evidence type="ECO:0000256" key="5">
    <source>
        <dbReference type="ARBA" id="ARBA00022989"/>
    </source>
</evidence>
<keyword evidence="3" id="KW-0812">Transmembrane</keyword>
<dbReference type="AlphaFoldDB" id="A0A6A2XLD2"/>
<evidence type="ECO:0000256" key="3">
    <source>
        <dbReference type="ARBA" id="ARBA00022692"/>
    </source>
</evidence>
<feature type="region of interest" description="Disordered" evidence="7">
    <location>
        <begin position="1"/>
        <end position="42"/>
    </location>
</feature>
<sequence length="248" mass="27832">MADTDTERNNKDDIIPSLNHKKQEFGGKDGSFPQPDFRASGKETVDGSIDELLEKQRKGDFVELINQCRIFDGKWVRDESYPLYPPGSCPYIGESFNCFVNGRPDRGYEKYRWQPNGCILPRLNGKHMLELLRGKCVVFVGDSLGQNMWESLVCVLRNSVEDKSSVFEVSGGEELGKAGSHSIAFRVWVEGGILVGNVTVKLNLSQMRDAHPPIYRKQNLTVEEKNSPTKIQDCSHGAFPVFLILGMS</sequence>
<comment type="similarity">
    <text evidence="2">Belongs to the PC-esterase family. TBL subfamily.</text>
</comment>
<organism evidence="10 11">
    <name type="scientific">Hibiscus syriacus</name>
    <name type="common">Rose of Sharon</name>
    <dbReference type="NCBI Taxonomy" id="106335"/>
    <lineage>
        <taxon>Eukaryota</taxon>
        <taxon>Viridiplantae</taxon>
        <taxon>Streptophyta</taxon>
        <taxon>Embryophyta</taxon>
        <taxon>Tracheophyta</taxon>
        <taxon>Spermatophyta</taxon>
        <taxon>Magnoliopsida</taxon>
        <taxon>eudicotyledons</taxon>
        <taxon>Gunneridae</taxon>
        <taxon>Pentapetalae</taxon>
        <taxon>rosids</taxon>
        <taxon>malvids</taxon>
        <taxon>Malvales</taxon>
        <taxon>Malvaceae</taxon>
        <taxon>Malvoideae</taxon>
        <taxon>Hibiscus</taxon>
    </lineage>
</organism>
<evidence type="ECO:0000313" key="11">
    <source>
        <dbReference type="Proteomes" id="UP000436088"/>
    </source>
</evidence>
<evidence type="ECO:0000259" key="9">
    <source>
        <dbReference type="Pfam" id="PF14416"/>
    </source>
</evidence>
<dbReference type="Proteomes" id="UP000436088">
    <property type="component" value="Unassembled WGS sequence"/>
</dbReference>
<feature type="domain" description="Trichome birefringence-like N-terminal" evidence="9">
    <location>
        <begin position="67"/>
        <end position="118"/>
    </location>
</feature>
<keyword evidence="5" id="KW-1133">Transmembrane helix</keyword>
<keyword evidence="10" id="KW-0648">Protein biosynthesis</keyword>
<evidence type="ECO:0000256" key="6">
    <source>
        <dbReference type="ARBA" id="ARBA00023136"/>
    </source>
</evidence>
<dbReference type="InterPro" id="IPR025846">
    <property type="entry name" value="TBL_N"/>
</dbReference>
<evidence type="ECO:0000259" key="8">
    <source>
        <dbReference type="Pfam" id="PF13839"/>
    </source>
</evidence>
<dbReference type="InterPro" id="IPR026057">
    <property type="entry name" value="TBL_C"/>
</dbReference>